<dbReference type="GO" id="GO:0004553">
    <property type="term" value="F:hydrolase activity, hydrolyzing O-glycosyl compounds"/>
    <property type="evidence" value="ECO:0007669"/>
    <property type="project" value="InterPro"/>
</dbReference>
<protein>
    <submittedName>
        <fullName evidence="6">TSA: Wollemia nobilis Ref_Wollemi_Transcript_8575_1401 transcribed RNA sequence</fullName>
    </submittedName>
</protein>
<dbReference type="Pfam" id="PF00332">
    <property type="entry name" value="Glyco_hydro_17"/>
    <property type="match status" value="1"/>
</dbReference>
<dbReference type="GO" id="GO:0005975">
    <property type="term" value="P:carbohydrate metabolic process"/>
    <property type="evidence" value="ECO:0007669"/>
    <property type="project" value="InterPro"/>
</dbReference>
<dbReference type="InterPro" id="IPR000490">
    <property type="entry name" value="Glyco_hydro_17"/>
</dbReference>
<proteinExistence type="inferred from homology"/>
<evidence type="ECO:0000313" key="6">
    <source>
        <dbReference type="EMBL" id="JAG88327.1"/>
    </source>
</evidence>
<dbReference type="PROSITE" id="PS00587">
    <property type="entry name" value="GLYCOSYL_HYDROL_F17"/>
    <property type="match status" value="1"/>
</dbReference>
<organism evidence="6">
    <name type="scientific">Wollemia nobilis</name>
    <dbReference type="NCBI Taxonomy" id="56998"/>
    <lineage>
        <taxon>Eukaryota</taxon>
        <taxon>Viridiplantae</taxon>
        <taxon>Streptophyta</taxon>
        <taxon>Embryophyta</taxon>
        <taxon>Tracheophyta</taxon>
        <taxon>Spermatophyta</taxon>
        <taxon>Pinopsida</taxon>
        <taxon>Pinidae</taxon>
        <taxon>Conifers II</taxon>
        <taxon>Araucariales</taxon>
        <taxon>Araucariaceae</taxon>
        <taxon>Wollemia</taxon>
    </lineage>
</organism>
<accession>A0A0C9S7F9</accession>
<dbReference type="InterPro" id="IPR017853">
    <property type="entry name" value="GH"/>
</dbReference>
<keyword evidence="2 5" id="KW-0378">Hydrolase</keyword>
<dbReference type="Gene3D" id="3.20.20.80">
    <property type="entry name" value="Glycosidases"/>
    <property type="match status" value="1"/>
</dbReference>
<evidence type="ECO:0000256" key="1">
    <source>
        <dbReference type="ARBA" id="ARBA00008773"/>
    </source>
</evidence>
<evidence type="ECO:0000256" key="2">
    <source>
        <dbReference type="ARBA" id="ARBA00022801"/>
    </source>
</evidence>
<comment type="similarity">
    <text evidence="1 4">Belongs to the glycosyl hydrolase 17 family.</text>
</comment>
<name>A0A0C9S7F9_9CONI</name>
<sequence>MASRVGVNYGMLGNNLPVPGEAVNLMRRYNIGKVRIFQAHHETLRALANTGIEVIVGVGNGELEIISRDQAAANGWVNDNVRNFYPATKIKYIAVGNEVLHYGNERYVQYLVPAMRNIQTAVRNASLHNNIKVSTTHASSVLGNSYPPSQGEFRSDLKSTLSSLVQFLAENGSPFMANVYPYFSYVGNKAQISLDYALLRSSTPVVNDGGRLYKSLFDAMVDSLIAAMDRLGHPNIPIVVTESGWPSAGEDSAASVDNARTYNNNLIRHVLSNEGTPKRPGRPIETYIFGLFNENLKSGPEIERHFGLFYPNKNPVYAVNFTP</sequence>
<dbReference type="FunFam" id="3.20.20.80:FF:000010">
    <property type="entry name" value="glucan endo-1,3-beta-glucosidase, basic"/>
    <property type="match status" value="1"/>
</dbReference>
<keyword evidence="3 5" id="KW-0326">Glycosidase</keyword>
<evidence type="ECO:0000256" key="3">
    <source>
        <dbReference type="ARBA" id="ARBA00023295"/>
    </source>
</evidence>
<dbReference type="AlphaFoldDB" id="A0A0C9S7F9"/>
<reference evidence="6" key="1">
    <citation type="submission" date="2015-02" db="EMBL/GenBank/DDBJ databases">
        <title>A transcriptome of Wollemia nobilis - a relic of Gondwana.</title>
        <authorList>
            <person name="Chia J.Y."/>
            <person name="Leong Y.S."/>
            <person name="Abdul Karim S."/>
            <person name="Wan Azmi N."/>
            <person name="Hercus R."/>
            <person name="Croft L."/>
        </authorList>
    </citation>
    <scope>NUCLEOTIDE SEQUENCE</scope>
    <source>
        <strain evidence="6">MaeBrown</strain>
        <tissue evidence="6">Leaf</tissue>
    </source>
</reference>
<dbReference type="SUPFAM" id="SSF51445">
    <property type="entry name" value="(Trans)glycosidases"/>
    <property type="match status" value="1"/>
</dbReference>
<dbReference type="PANTHER" id="PTHR32227">
    <property type="entry name" value="GLUCAN ENDO-1,3-BETA-GLUCOSIDASE BG1-RELATED-RELATED"/>
    <property type="match status" value="1"/>
</dbReference>
<evidence type="ECO:0000256" key="4">
    <source>
        <dbReference type="RuleBase" id="RU004335"/>
    </source>
</evidence>
<dbReference type="InterPro" id="IPR044965">
    <property type="entry name" value="Glyco_hydro_17_plant"/>
</dbReference>
<evidence type="ECO:0000256" key="5">
    <source>
        <dbReference type="RuleBase" id="RU004336"/>
    </source>
</evidence>
<dbReference type="EMBL" id="GCHU01008522">
    <property type="protein sequence ID" value="JAG88327.1"/>
    <property type="molecule type" value="Transcribed_RNA"/>
</dbReference>